<dbReference type="InterPro" id="IPR021272">
    <property type="entry name" value="DUF2851"/>
</dbReference>
<dbReference type="Pfam" id="PF11013">
    <property type="entry name" value="DUF2851"/>
    <property type="match status" value="1"/>
</dbReference>
<reference evidence="1 2" key="1">
    <citation type="journal article" date="2006" name="Int. J. Syst. Evol. Microbiol.">
        <title>Costertonia aggregata gen. nov., sp. nov., a mesophilic marine bacterium of the family Flavobacteriaceae, isolated from a mature biofilm.</title>
        <authorList>
            <person name="Kwon K.K."/>
            <person name="Lee Y.K."/>
            <person name="Lee H.K."/>
        </authorList>
    </citation>
    <scope>NUCLEOTIDE SEQUENCE [LARGE SCALE GENOMIC DNA]</scope>
    <source>
        <strain evidence="1 2">KCCM 42265</strain>
    </source>
</reference>
<dbReference type="Proteomes" id="UP000509302">
    <property type="component" value="Chromosome"/>
</dbReference>
<dbReference type="RefSeq" id="WP_179240586.1">
    <property type="nucleotide sequence ID" value="NZ_CP058595.1"/>
</dbReference>
<gene>
    <name evidence="1" type="ORF">HYG79_02460</name>
</gene>
<dbReference type="EMBL" id="CP058595">
    <property type="protein sequence ID" value="QLG44251.1"/>
    <property type="molecule type" value="Genomic_DNA"/>
</dbReference>
<dbReference type="KEGG" id="cagg:HYG79_02460"/>
<sequence length="427" mass="49790">MKEDLLHFIWKYKKLPLENLVTSKNEPVLISRVGSHNHGSGPDFFNAKLRIGNQLWAGNVEIHLKSSDWYAHHHEIDANYDNVILHVVWEDDAIVYRKDKTVIPTLELKNHISQRLLEAYKDLFDKKTIQFINCEKDIAQTDALIFLNWLDRLYFERLEQKSFLINGFLKATQNDWEKTLFLLLFKNFGSKINGDSFLSIAKAIDFSVVRKTCHNLVKLESLFLGQAGLLSNEDIVDMYYIDLKREYGYLKHKFGLSNEGIVQPEFFKLRPSNFPTIRLSQLAAIYNEQQQLFNKLMNTNTLVEVYDIFDVSASMYWENHYTFGKQSRKRDKKLSKKFIDLLVINTIIPLKFCYAKHLGKDIHEEIIGIVTQLKGEENSVIENFEKLDIKFASAKDSQAILQLFNEYCTKNKCLQCAVGNNLLNRKV</sequence>
<protein>
    <submittedName>
        <fullName evidence="1">DUF2851 family protein</fullName>
    </submittedName>
</protein>
<name>A0A7H9ALB2_9FLAO</name>
<evidence type="ECO:0000313" key="2">
    <source>
        <dbReference type="Proteomes" id="UP000509302"/>
    </source>
</evidence>
<keyword evidence="2" id="KW-1185">Reference proteome</keyword>
<organism evidence="1 2">
    <name type="scientific">Costertonia aggregata</name>
    <dbReference type="NCBI Taxonomy" id="343403"/>
    <lineage>
        <taxon>Bacteria</taxon>
        <taxon>Pseudomonadati</taxon>
        <taxon>Bacteroidota</taxon>
        <taxon>Flavobacteriia</taxon>
        <taxon>Flavobacteriales</taxon>
        <taxon>Flavobacteriaceae</taxon>
        <taxon>Costertonia</taxon>
    </lineage>
</organism>
<proteinExistence type="predicted"/>
<accession>A0A7H9ALB2</accession>
<dbReference type="AlphaFoldDB" id="A0A7H9ALB2"/>
<evidence type="ECO:0000313" key="1">
    <source>
        <dbReference type="EMBL" id="QLG44251.1"/>
    </source>
</evidence>